<protein>
    <submittedName>
        <fullName evidence="1">Uncharacterized protein</fullName>
    </submittedName>
</protein>
<keyword evidence="2" id="KW-1185">Reference proteome</keyword>
<dbReference type="OrthoDB" id="7763539at2759"/>
<proteinExistence type="predicted"/>
<dbReference type="EnsemblMetazoa" id="AAEL014451-RA">
    <property type="protein sequence ID" value="AAEL014451-PA"/>
    <property type="gene ID" value="AAEL014451"/>
</dbReference>
<dbReference type="InParanoid" id="A0A1S4G2C0"/>
<name>A0A1S4G2C0_AEDAE</name>
<dbReference type="Proteomes" id="UP000008820">
    <property type="component" value="Chromosome 2"/>
</dbReference>
<sequence length="168" mass="18879">MEVKSFRTIGFVYLVLCWIFSTLGVIYSFLHIVVGKPYCVNILCYEDKISSGIVTLCMVGFVLSTVFLAFVKSAIEEANASFISIYRPIVQLRNVPLIALWCYQYVILELERAHGNTSSKIRNAEYLALALLVGTTVITGLELWVLNGIQRLSKQKLVEDVEDCKEAS</sequence>
<dbReference type="VEuPathDB" id="VectorBase:AAEL014451"/>
<dbReference type="AlphaFoldDB" id="A0A1S4G2C0"/>
<evidence type="ECO:0000313" key="2">
    <source>
        <dbReference type="Proteomes" id="UP000008820"/>
    </source>
</evidence>
<reference evidence="1 2" key="1">
    <citation type="submission" date="2017-06" db="EMBL/GenBank/DDBJ databases">
        <title>Aedes aegypti genome working group (AGWG) sequencing and assembly.</title>
        <authorList>
            <consortium name="Aedes aegypti Genome Working Group (AGWG)"/>
            <person name="Matthews B.J."/>
        </authorList>
    </citation>
    <scope>NUCLEOTIDE SEQUENCE [LARGE SCALE GENOMIC DNA]</scope>
    <source>
        <strain evidence="1 2">LVP_AGWG</strain>
    </source>
</reference>
<accession>A0A1S4G2C0</accession>
<reference evidence="1" key="2">
    <citation type="submission" date="2020-05" db="UniProtKB">
        <authorList>
            <consortium name="EnsemblMetazoa"/>
        </authorList>
    </citation>
    <scope>IDENTIFICATION</scope>
    <source>
        <strain evidence="1">LVP_AGWG</strain>
    </source>
</reference>
<evidence type="ECO:0000313" key="1">
    <source>
        <dbReference type="EnsemblMetazoa" id="AAEL014451-PA"/>
    </source>
</evidence>
<gene>
    <name evidence="1" type="primary">5564473</name>
</gene>
<organism evidence="1 2">
    <name type="scientific">Aedes aegypti</name>
    <name type="common">Yellowfever mosquito</name>
    <name type="synonym">Culex aegypti</name>
    <dbReference type="NCBI Taxonomy" id="7159"/>
    <lineage>
        <taxon>Eukaryota</taxon>
        <taxon>Metazoa</taxon>
        <taxon>Ecdysozoa</taxon>
        <taxon>Arthropoda</taxon>
        <taxon>Hexapoda</taxon>
        <taxon>Insecta</taxon>
        <taxon>Pterygota</taxon>
        <taxon>Neoptera</taxon>
        <taxon>Endopterygota</taxon>
        <taxon>Diptera</taxon>
        <taxon>Nematocera</taxon>
        <taxon>Culicoidea</taxon>
        <taxon>Culicidae</taxon>
        <taxon>Culicinae</taxon>
        <taxon>Aedini</taxon>
        <taxon>Aedes</taxon>
        <taxon>Stegomyia</taxon>
    </lineage>
</organism>